<reference evidence="2 3" key="1">
    <citation type="submission" date="2024-01" db="EMBL/GenBank/DDBJ databases">
        <title>The genome of the rayed Mediterranean limpet Patella caerulea (Linnaeus, 1758).</title>
        <authorList>
            <person name="Anh-Thu Weber A."/>
            <person name="Halstead-Nussloch G."/>
        </authorList>
    </citation>
    <scope>NUCLEOTIDE SEQUENCE [LARGE SCALE GENOMIC DNA]</scope>
    <source>
        <strain evidence="2">AATW-2023a</strain>
        <tissue evidence="2">Whole specimen</tissue>
    </source>
</reference>
<feature type="compositionally biased region" description="Basic residues" evidence="1">
    <location>
        <begin position="1"/>
        <end position="12"/>
    </location>
</feature>
<sequence>MADRQKTHRVHAVGKSEDQHLSGDCHDQTKFNDVVQGLRQDMQLLTNHLQRLSTSHLQSERNRINDYQNNILYQKGDIYNRREWPWRGNEKPNHSQDWRQSIDRFKAGKRADVEFGGRTSTRTETNKVSIRASKYGNVGDNPTPMENVVQEKVRAINENAKPTTDIEGDPISPILVRMLGIGTTDITNMPFTSFQQDQSRGSGHLLNLVDIPTKQREDNILAQIIDWNKLIRNLNGRKLLINS</sequence>
<feature type="region of interest" description="Disordered" evidence="1">
    <location>
        <begin position="1"/>
        <end position="25"/>
    </location>
</feature>
<dbReference type="EMBL" id="JAZGQO010000013">
    <property type="protein sequence ID" value="KAK6171843.1"/>
    <property type="molecule type" value="Genomic_DNA"/>
</dbReference>
<accession>A0AAN8JBH1</accession>
<name>A0AAN8JBH1_PATCE</name>
<comment type="caution">
    <text evidence="2">The sequence shown here is derived from an EMBL/GenBank/DDBJ whole genome shotgun (WGS) entry which is preliminary data.</text>
</comment>
<proteinExistence type="predicted"/>
<evidence type="ECO:0000256" key="1">
    <source>
        <dbReference type="SAM" id="MobiDB-lite"/>
    </source>
</evidence>
<feature type="compositionally biased region" description="Basic and acidic residues" evidence="1">
    <location>
        <begin position="14"/>
        <end position="25"/>
    </location>
</feature>
<organism evidence="2 3">
    <name type="scientific">Patella caerulea</name>
    <name type="common">Rayed Mediterranean limpet</name>
    <dbReference type="NCBI Taxonomy" id="87958"/>
    <lineage>
        <taxon>Eukaryota</taxon>
        <taxon>Metazoa</taxon>
        <taxon>Spiralia</taxon>
        <taxon>Lophotrochozoa</taxon>
        <taxon>Mollusca</taxon>
        <taxon>Gastropoda</taxon>
        <taxon>Patellogastropoda</taxon>
        <taxon>Patelloidea</taxon>
        <taxon>Patellidae</taxon>
        <taxon>Patella</taxon>
    </lineage>
</organism>
<gene>
    <name evidence="2" type="ORF">SNE40_018268</name>
</gene>
<protein>
    <submittedName>
        <fullName evidence="2">Uncharacterized protein</fullName>
    </submittedName>
</protein>
<evidence type="ECO:0000313" key="2">
    <source>
        <dbReference type="EMBL" id="KAK6171843.1"/>
    </source>
</evidence>
<dbReference type="Proteomes" id="UP001347796">
    <property type="component" value="Unassembled WGS sequence"/>
</dbReference>
<dbReference type="AlphaFoldDB" id="A0AAN8JBH1"/>
<evidence type="ECO:0000313" key="3">
    <source>
        <dbReference type="Proteomes" id="UP001347796"/>
    </source>
</evidence>
<keyword evidence="3" id="KW-1185">Reference proteome</keyword>